<evidence type="ECO:0000256" key="2">
    <source>
        <dbReference type="SAM" id="MobiDB-lite"/>
    </source>
</evidence>
<feature type="compositionally biased region" description="Basic and acidic residues" evidence="2">
    <location>
        <begin position="1"/>
        <end position="11"/>
    </location>
</feature>
<proteinExistence type="predicted"/>
<keyword evidence="1" id="KW-0175">Coiled coil</keyword>
<evidence type="ECO:0008006" key="5">
    <source>
        <dbReference type="Google" id="ProtNLM"/>
    </source>
</evidence>
<evidence type="ECO:0000256" key="1">
    <source>
        <dbReference type="SAM" id="Coils"/>
    </source>
</evidence>
<reference evidence="3" key="2">
    <citation type="submission" date="2025-09" db="UniProtKB">
        <authorList>
            <consortium name="Ensembl"/>
        </authorList>
    </citation>
    <scope>IDENTIFICATION</scope>
</reference>
<accession>A0A8B9N7J7</accession>
<dbReference type="AlphaFoldDB" id="A0A8B9N7J7"/>
<feature type="region of interest" description="Disordered" evidence="2">
    <location>
        <begin position="311"/>
        <end position="334"/>
    </location>
</feature>
<dbReference type="InterPro" id="IPR026702">
    <property type="entry name" value="CCDC83"/>
</dbReference>
<feature type="compositionally biased region" description="Basic and acidic residues" evidence="2">
    <location>
        <begin position="318"/>
        <end position="327"/>
    </location>
</feature>
<dbReference type="PANTHER" id="PTHR21468:SF1">
    <property type="entry name" value="COILED-COIL DOMAIN-CONTAINING PROTEIN 83"/>
    <property type="match status" value="1"/>
</dbReference>
<reference evidence="3" key="1">
    <citation type="submission" date="2025-08" db="UniProtKB">
        <authorList>
            <consortium name="Ensembl"/>
        </authorList>
    </citation>
    <scope>IDENTIFICATION</scope>
</reference>
<evidence type="ECO:0000313" key="4">
    <source>
        <dbReference type="Proteomes" id="UP000694541"/>
    </source>
</evidence>
<dbReference type="Ensembl" id="ENSANIT00000015676.1">
    <property type="protein sequence ID" value="ENSANIP00000015150.1"/>
    <property type="gene ID" value="ENSANIG00000010302.1"/>
</dbReference>
<organism evidence="3 4">
    <name type="scientific">Accipiter nisus</name>
    <name type="common">Eurasian sparrowhawk</name>
    <dbReference type="NCBI Taxonomy" id="211598"/>
    <lineage>
        <taxon>Eukaryota</taxon>
        <taxon>Metazoa</taxon>
        <taxon>Chordata</taxon>
        <taxon>Craniata</taxon>
        <taxon>Vertebrata</taxon>
        <taxon>Euteleostomi</taxon>
        <taxon>Archelosauria</taxon>
        <taxon>Archosauria</taxon>
        <taxon>Dinosauria</taxon>
        <taxon>Saurischia</taxon>
        <taxon>Theropoda</taxon>
        <taxon>Coelurosauria</taxon>
        <taxon>Aves</taxon>
        <taxon>Neognathae</taxon>
        <taxon>Neoaves</taxon>
        <taxon>Telluraves</taxon>
        <taxon>Accipitrimorphae</taxon>
        <taxon>Accipitriformes</taxon>
        <taxon>Accipitridae</taxon>
        <taxon>Accipitrinae</taxon>
        <taxon>Accipiter</taxon>
    </lineage>
</organism>
<dbReference type="PANTHER" id="PTHR21468">
    <property type="entry name" value="HSD9"/>
    <property type="match status" value="1"/>
</dbReference>
<evidence type="ECO:0000313" key="3">
    <source>
        <dbReference type="Ensembl" id="ENSANIP00000015150.1"/>
    </source>
</evidence>
<keyword evidence="4" id="KW-1185">Reference proteome</keyword>
<dbReference type="Proteomes" id="UP000694541">
    <property type="component" value="Unplaced"/>
</dbReference>
<sequence>MEEKKEEKPEEQLTEPESAFPEALLEFQIETKEAAIDRVLLALKKVEKKNKEYNERNDLLKEEQQAHIRRILRQIEEEEKEQDEKEVVTRDDVEESLKAIWQYAKDKEQLLKDLHSQIEETDKRLSVKRDERDYWLEYKNVGSKAQANKIMNLEKTIKEVKDDLHRATEYYTNALKAVKEENDRLIDKHVKLSKEQAPENAVRYLDKNCRREIEENEWLKEEVKMYQKEISDLKASIQLLEEENIGLVTKLIDGKLQNLRLPRHLFLTQAAGLQDEFPKDEMKEVEHRQYAVKADGDESLRSATVPCQKNKTFAKIQSKTENKKPQDSDEELQEKSFTPALDSLLYEDEKDFQEYLKLGPLETKLMCVVGRAMPIHEEPEGMPSRSHKEDGIIGKSEGHITAQMIKALCKEKVG</sequence>
<feature type="region of interest" description="Disordered" evidence="2">
    <location>
        <begin position="1"/>
        <end position="21"/>
    </location>
</feature>
<name>A0A8B9N7J7_9AVES</name>
<protein>
    <recommendedName>
        <fullName evidence="5">Coiled-coil domain-containing protein 83</fullName>
    </recommendedName>
</protein>
<feature type="coiled-coil region" evidence="1">
    <location>
        <begin position="29"/>
        <end position="243"/>
    </location>
</feature>